<keyword evidence="3" id="KW-1185">Reference proteome</keyword>
<accession>A0ABD5PXZ7</accession>
<comment type="caution">
    <text evidence="2">The sequence shown here is derived from an EMBL/GenBank/DDBJ whole genome shotgun (WGS) entry which is preliminary data.</text>
</comment>
<name>A0ABD5PXZ7_9EURY</name>
<feature type="transmembrane region" description="Helical" evidence="1">
    <location>
        <begin position="72"/>
        <end position="90"/>
    </location>
</feature>
<reference evidence="2 3" key="1">
    <citation type="journal article" date="2019" name="Int. J. Syst. Evol. Microbiol.">
        <title>The Global Catalogue of Microorganisms (GCM) 10K type strain sequencing project: providing services to taxonomists for standard genome sequencing and annotation.</title>
        <authorList>
            <consortium name="The Broad Institute Genomics Platform"/>
            <consortium name="The Broad Institute Genome Sequencing Center for Infectious Disease"/>
            <person name="Wu L."/>
            <person name="Ma J."/>
        </authorList>
    </citation>
    <scope>NUCLEOTIDE SEQUENCE [LARGE SCALE GENOMIC DNA]</scope>
    <source>
        <strain evidence="2 3">XZYJ18</strain>
    </source>
</reference>
<dbReference type="Proteomes" id="UP001595945">
    <property type="component" value="Unassembled WGS sequence"/>
</dbReference>
<evidence type="ECO:0000313" key="3">
    <source>
        <dbReference type="Proteomes" id="UP001595945"/>
    </source>
</evidence>
<proteinExistence type="predicted"/>
<evidence type="ECO:0000313" key="2">
    <source>
        <dbReference type="EMBL" id="MFC4823208.1"/>
    </source>
</evidence>
<dbReference type="AlphaFoldDB" id="A0ABD5PXZ7"/>
<sequence length="174" mass="18297">MLSGGLFGLLKFALLLIAAVLVVVAVTLVGGGVVAAVSLPALVALPTVRRHLVTLAENLTDERPESVADWRFVGAYFLFVYTYGMTLLLGSPMVAESVSTVERGVPGGRVQLLSILAVFALVALLFGVRRAATAGHLRAVAEWAVFLLLVAGLELVAAFVVPALLFAVVESLLW</sequence>
<feature type="transmembrane region" description="Helical" evidence="1">
    <location>
        <begin position="140"/>
        <end position="169"/>
    </location>
</feature>
<keyword evidence="1" id="KW-0812">Transmembrane</keyword>
<protein>
    <submittedName>
        <fullName evidence="2">Uncharacterized protein</fullName>
    </submittedName>
</protein>
<organism evidence="2 3">
    <name type="scientific">Halorussus aquaticus</name>
    <dbReference type="NCBI Taxonomy" id="2953748"/>
    <lineage>
        <taxon>Archaea</taxon>
        <taxon>Methanobacteriati</taxon>
        <taxon>Methanobacteriota</taxon>
        <taxon>Stenosarchaea group</taxon>
        <taxon>Halobacteria</taxon>
        <taxon>Halobacteriales</taxon>
        <taxon>Haladaptataceae</taxon>
        <taxon>Halorussus</taxon>
    </lineage>
</organism>
<keyword evidence="1" id="KW-0472">Membrane</keyword>
<dbReference type="RefSeq" id="WP_254267305.1">
    <property type="nucleotide sequence ID" value="NZ_CP100400.1"/>
</dbReference>
<keyword evidence="1" id="KW-1133">Transmembrane helix</keyword>
<evidence type="ECO:0000256" key="1">
    <source>
        <dbReference type="SAM" id="Phobius"/>
    </source>
</evidence>
<dbReference type="GeneID" id="73045747"/>
<feature type="transmembrane region" description="Helical" evidence="1">
    <location>
        <begin position="110"/>
        <end position="128"/>
    </location>
</feature>
<gene>
    <name evidence="2" type="ORF">ACFO9K_02920</name>
</gene>
<dbReference type="EMBL" id="JBHSHT010000001">
    <property type="protein sequence ID" value="MFC4823208.1"/>
    <property type="molecule type" value="Genomic_DNA"/>
</dbReference>
<feature type="transmembrane region" description="Helical" evidence="1">
    <location>
        <begin position="12"/>
        <end position="45"/>
    </location>
</feature>